<evidence type="ECO:0000256" key="4">
    <source>
        <dbReference type="ARBA" id="ARBA00023136"/>
    </source>
</evidence>
<dbReference type="Proteomes" id="UP000196158">
    <property type="component" value="Unassembled WGS sequence"/>
</dbReference>
<dbReference type="AlphaFoldDB" id="A0A1X7R1G4"/>
<feature type="transmembrane region" description="Helical" evidence="5">
    <location>
        <begin position="39"/>
        <end position="58"/>
    </location>
</feature>
<comment type="subcellular location">
    <subcellularLocation>
        <location evidence="1">Membrane</location>
        <topology evidence="1">Multi-pass membrane protein</topology>
    </subcellularLocation>
</comment>
<sequence>MADLEQQNRDGPYIPDDFMYSTKVGSCEPQIRQNFMMKVYSLLSSQLLFTFAFSYAVARNGGLQTFMFNHMALWWIAMIASVVSCIWLSLAPRPEEVEYSASLLDTGNDNEDPQALPWYVLGRSGKLALLSIFTLCEAYTLSVVTLVYDPDIVLRALLITAVIVIGVSLMALSPRFSNVLNSATSIYYWLNWALLLLIGIGISSMFFGLGSKMNLFYGWLGAIVFTVYLFIDTQLIFRKVYPDEEIKCAMMLYLDIINLFLSILRILNNSSDDS</sequence>
<feature type="transmembrane region" description="Helical" evidence="5">
    <location>
        <begin position="127"/>
        <end position="148"/>
    </location>
</feature>
<dbReference type="PANTHER" id="PTHR23291:SF50">
    <property type="entry name" value="PROTEIN LIFEGUARD 4"/>
    <property type="match status" value="1"/>
</dbReference>
<accession>A0A1X7R1G4</accession>
<evidence type="ECO:0000256" key="1">
    <source>
        <dbReference type="ARBA" id="ARBA00004141"/>
    </source>
</evidence>
<evidence type="ECO:0000256" key="2">
    <source>
        <dbReference type="ARBA" id="ARBA00022692"/>
    </source>
</evidence>
<reference evidence="6 7" key="1">
    <citation type="submission" date="2017-04" db="EMBL/GenBank/DDBJ databases">
        <authorList>
            <person name="Afonso C.L."/>
            <person name="Miller P.J."/>
            <person name="Scott M.A."/>
            <person name="Spackman E."/>
            <person name="Goraichik I."/>
            <person name="Dimitrov K.M."/>
            <person name="Suarez D.L."/>
            <person name="Swayne D.E."/>
        </authorList>
    </citation>
    <scope>NUCLEOTIDE SEQUENCE [LARGE SCALE GENOMIC DNA]</scope>
</reference>
<name>A0A1X7R1G4_9SACH</name>
<keyword evidence="7" id="KW-1185">Reference proteome</keyword>
<keyword evidence="3 5" id="KW-1133">Transmembrane helix</keyword>
<gene>
    <name evidence="6" type="ORF">KASA_0O00429G</name>
</gene>
<organism evidence="6 7">
    <name type="scientific">Maudiozyma saulgeensis</name>
    <dbReference type="NCBI Taxonomy" id="1789683"/>
    <lineage>
        <taxon>Eukaryota</taxon>
        <taxon>Fungi</taxon>
        <taxon>Dikarya</taxon>
        <taxon>Ascomycota</taxon>
        <taxon>Saccharomycotina</taxon>
        <taxon>Saccharomycetes</taxon>
        <taxon>Saccharomycetales</taxon>
        <taxon>Saccharomycetaceae</taxon>
        <taxon>Maudiozyma</taxon>
    </lineage>
</organism>
<feature type="transmembrane region" description="Helical" evidence="5">
    <location>
        <begin position="216"/>
        <end position="237"/>
    </location>
</feature>
<proteinExistence type="inferred from homology"/>
<keyword evidence="4 5" id="KW-0472">Membrane</keyword>
<dbReference type="STRING" id="1789683.A0A1X7R1G4"/>
<dbReference type="Pfam" id="PF01027">
    <property type="entry name" value="Bax1-I"/>
    <property type="match status" value="2"/>
</dbReference>
<dbReference type="GO" id="GO:0016020">
    <property type="term" value="C:membrane"/>
    <property type="evidence" value="ECO:0007669"/>
    <property type="project" value="UniProtKB-SubCell"/>
</dbReference>
<evidence type="ECO:0000313" key="7">
    <source>
        <dbReference type="Proteomes" id="UP000196158"/>
    </source>
</evidence>
<protein>
    <submittedName>
        <fullName evidence="6">Similar to Saccharomyces cerevisiae YNL305C BXI1 Protein involved in apoptosis</fullName>
    </submittedName>
</protein>
<dbReference type="InterPro" id="IPR006214">
    <property type="entry name" value="Bax_inhibitor_1-related"/>
</dbReference>
<dbReference type="PANTHER" id="PTHR23291">
    <property type="entry name" value="BAX INHIBITOR-RELATED"/>
    <property type="match status" value="1"/>
</dbReference>
<feature type="transmembrane region" description="Helical" evidence="5">
    <location>
        <begin position="70"/>
        <end position="90"/>
    </location>
</feature>
<comment type="similarity">
    <text evidence="5">Belongs to the BI1 family.</text>
</comment>
<feature type="transmembrane region" description="Helical" evidence="5">
    <location>
        <begin position="154"/>
        <end position="174"/>
    </location>
</feature>
<dbReference type="OrthoDB" id="7933078at2759"/>
<evidence type="ECO:0000313" key="6">
    <source>
        <dbReference type="EMBL" id="SMN19507.1"/>
    </source>
</evidence>
<feature type="transmembrane region" description="Helical" evidence="5">
    <location>
        <begin position="249"/>
        <end position="267"/>
    </location>
</feature>
<evidence type="ECO:0000256" key="5">
    <source>
        <dbReference type="RuleBase" id="RU004379"/>
    </source>
</evidence>
<keyword evidence="2 5" id="KW-0812">Transmembrane</keyword>
<dbReference type="EMBL" id="FXLY01000004">
    <property type="protein sequence ID" value="SMN19507.1"/>
    <property type="molecule type" value="Genomic_DNA"/>
</dbReference>
<evidence type="ECO:0000256" key="3">
    <source>
        <dbReference type="ARBA" id="ARBA00022989"/>
    </source>
</evidence>
<feature type="transmembrane region" description="Helical" evidence="5">
    <location>
        <begin position="186"/>
        <end position="210"/>
    </location>
</feature>